<reference evidence="4 5" key="1">
    <citation type="journal article" date="2018" name="Evol. Lett.">
        <title>Horizontal gene cluster transfer increased hallucinogenic mushroom diversity.</title>
        <authorList>
            <person name="Reynolds H.T."/>
            <person name="Vijayakumar V."/>
            <person name="Gluck-Thaler E."/>
            <person name="Korotkin H.B."/>
            <person name="Matheny P.B."/>
            <person name="Slot J.C."/>
        </authorList>
    </citation>
    <scope>NUCLEOTIDE SEQUENCE [LARGE SCALE GENOMIC DNA]</scope>
    <source>
        <strain evidence="4 5">2629</strain>
    </source>
</reference>
<accession>A0A409VAW1</accession>
<dbReference type="Pfam" id="PF01370">
    <property type="entry name" value="Epimerase"/>
    <property type="match status" value="1"/>
</dbReference>
<feature type="domain" description="NAD-dependent epimerase/dehydratase" evidence="3">
    <location>
        <begin position="10"/>
        <end position="266"/>
    </location>
</feature>
<dbReference type="OrthoDB" id="2735536at2759"/>
<evidence type="ECO:0000313" key="5">
    <source>
        <dbReference type="Proteomes" id="UP000284842"/>
    </source>
</evidence>
<dbReference type="InterPro" id="IPR001509">
    <property type="entry name" value="Epimerase_deHydtase"/>
</dbReference>
<dbReference type="Proteomes" id="UP000284842">
    <property type="component" value="Unassembled WGS sequence"/>
</dbReference>
<comment type="caution">
    <text evidence="4">The sequence shown here is derived from an EMBL/GenBank/DDBJ whole genome shotgun (WGS) entry which is preliminary data.</text>
</comment>
<proteinExistence type="inferred from homology"/>
<dbReference type="AlphaFoldDB" id="A0A409VAW1"/>
<dbReference type="InterPro" id="IPR050425">
    <property type="entry name" value="NAD(P)_dehydrat-like"/>
</dbReference>
<evidence type="ECO:0000259" key="3">
    <source>
        <dbReference type="Pfam" id="PF01370"/>
    </source>
</evidence>
<dbReference type="PANTHER" id="PTHR10366:SF564">
    <property type="entry name" value="STEROL-4-ALPHA-CARBOXYLATE 3-DEHYDROGENASE, DECARBOXYLATING"/>
    <property type="match status" value="1"/>
</dbReference>
<name>A0A409VAW1_9AGAR</name>
<evidence type="ECO:0000256" key="2">
    <source>
        <dbReference type="ARBA" id="ARBA00023445"/>
    </source>
</evidence>
<dbReference type="PANTHER" id="PTHR10366">
    <property type="entry name" value="NAD DEPENDENT EPIMERASE/DEHYDRATASE"/>
    <property type="match status" value="1"/>
</dbReference>
<dbReference type="GO" id="GO:0016616">
    <property type="term" value="F:oxidoreductase activity, acting on the CH-OH group of donors, NAD or NADP as acceptor"/>
    <property type="evidence" value="ECO:0007669"/>
    <property type="project" value="TreeGrafter"/>
</dbReference>
<keyword evidence="5" id="KW-1185">Reference proteome</keyword>
<evidence type="ECO:0000256" key="1">
    <source>
        <dbReference type="ARBA" id="ARBA00023002"/>
    </source>
</evidence>
<dbReference type="InterPro" id="IPR036291">
    <property type="entry name" value="NAD(P)-bd_dom_sf"/>
</dbReference>
<dbReference type="FunCoup" id="A0A409VAW1">
    <property type="interactions" value="49"/>
</dbReference>
<dbReference type="Gene3D" id="3.40.50.720">
    <property type="entry name" value="NAD(P)-binding Rossmann-like Domain"/>
    <property type="match status" value="1"/>
</dbReference>
<dbReference type="SUPFAM" id="SSF51735">
    <property type="entry name" value="NAD(P)-binding Rossmann-fold domains"/>
    <property type="match status" value="1"/>
</dbReference>
<protein>
    <recommendedName>
        <fullName evidence="3">NAD-dependent epimerase/dehydratase domain-containing protein</fullName>
    </recommendedName>
</protein>
<organism evidence="4 5">
    <name type="scientific">Panaeolus cyanescens</name>
    <dbReference type="NCBI Taxonomy" id="181874"/>
    <lineage>
        <taxon>Eukaryota</taxon>
        <taxon>Fungi</taxon>
        <taxon>Dikarya</taxon>
        <taxon>Basidiomycota</taxon>
        <taxon>Agaricomycotina</taxon>
        <taxon>Agaricomycetes</taxon>
        <taxon>Agaricomycetidae</taxon>
        <taxon>Agaricales</taxon>
        <taxon>Agaricineae</taxon>
        <taxon>Galeropsidaceae</taxon>
        <taxon>Panaeolus</taxon>
    </lineage>
</organism>
<comment type="similarity">
    <text evidence="2">Belongs to the NAD(P)-dependent epimerase/dehydratase family. Dihydroflavonol-4-reductase subfamily.</text>
</comment>
<keyword evidence="1" id="KW-0560">Oxidoreductase</keyword>
<dbReference type="EMBL" id="NHTK01006098">
    <property type="protein sequence ID" value="PPQ64056.1"/>
    <property type="molecule type" value="Genomic_DNA"/>
</dbReference>
<dbReference type="STRING" id="181874.A0A409VAW1"/>
<dbReference type="InParanoid" id="A0A409VAW1"/>
<gene>
    <name evidence="4" type="ORF">CVT24_008869</name>
</gene>
<evidence type="ECO:0000313" key="4">
    <source>
        <dbReference type="EMBL" id="PPQ64056.1"/>
    </source>
</evidence>
<sequence length="342" mass="37822">MPVISKNDKVLVTGANGYIAMWVVRHLLERGYIVRGTARNEEKCDYMIKYFAKLGYGSDRFEAVVVPDITKDGAFDEAVKGVDGIAHTASPFHLKATTPEELIEPAVKGTVGILNSVVKHGTNVKRIVVTSSIAAVITPSSQPSRFSEADWNEASVREVEEKGGNAAPIEIYRASKTLAERSVWDFYNKHKANISWDVAVINPPFPPIHDISSLKSLNTSLQTWYDALIADTPKTKEQLLFSSSWVDVRDTALAHVLALEKEAAGGERIITTAVNAANSLSPNPLPSHKLSKGFPEMLPPVEDRVYNITYEKSKEQRILGIPFRSKEETTKDTLQNFADRGW</sequence>